<keyword evidence="2" id="KW-1185">Reference proteome</keyword>
<dbReference type="EMBL" id="JARWAF010000051">
    <property type="protein sequence ID" value="MDJ1645459.1"/>
    <property type="molecule type" value="Genomic_DNA"/>
</dbReference>
<comment type="caution">
    <text evidence="1">The sequence shown here is derived from an EMBL/GenBank/DDBJ whole genome shotgun (WGS) entry which is preliminary data.</text>
</comment>
<organism evidence="1 2">
    <name type="scientific">Streptomyces pakalii</name>
    <dbReference type="NCBI Taxonomy" id="3036494"/>
    <lineage>
        <taxon>Bacteria</taxon>
        <taxon>Bacillati</taxon>
        <taxon>Actinomycetota</taxon>
        <taxon>Actinomycetes</taxon>
        <taxon>Kitasatosporales</taxon>
        <taxon>Streptomycetaceae</taxon>
        <taxon>Streptomyces</taxon>
    </lineage>
</organism>
<dbReference type="Proteomes" id="UP001237194">
    <property type="component" value="Unassembled WGS sequence"/>
</dbReference>
<name>A0ABT7DI08_9ACTN</name>
<protein>
    <submittedName>
        <fullName evidence="1">Uncharacterized protein</fullName>
    </submittedName>
</protein>
<dbReference type="RefSeq" id="WP_283901499.1">
    <property type="nucleotide sequence ID" value="NZ_JARWAF010000051.1"/>
</dbReference>
<accession>A0ABT7DI08</accession>
<proteinExistence type="predicted"/>
<evidence type="ECO:0000313" key="2">
    <source>
        <dbReference type="Proteomes" id="UP001237194"/>
    </source>
</evidence>
<sequence>PAGTGDEGWLRASLVQEWAEQGPGGRKPPAYRALADGVRQGFVAPSVPLSRRYITDPRR</sequence>
<gene>
    <name evidence="1" type="ORF">P5W92_34400</name>
</gene>
<reference evidence="1 2" key="1">
    <citation type="submission" date="2023-04" db="EMBL/GenBank/DDBJ databases">
        <title>A novel species of the genus Streptomyces: Streptomyces pakalii sp. nov. isolated from a Mexican soil jungle.</title>
        <authorList>
            <person name="Chavez-Hernandez M.A."/>
            <person name="Ortiz-Alvarez J."/>
            <person name="Villa-Tanaca L."/>
            <person name="Hernandez-Rodriguez C."/>
        </authorList>
    </citation>
    <scope>NUCLEOTIDE SEQUENCE [LARGE SCALE GENOMIC DNA]</scope>
    <source>
        <strain evidence="1 2">ENCB-J15</strain>
    </source>
</reference>
<evidence type="ECO:0000313" key="1">
    <source>
        <dbReference type="EMBL" id="MDJ1645459.1"/>
    </source>
</evidence>
<feature type="non-terminal residue" evidence="1">
    <location>
        <position position="1"/>
    </location>
</feature>